<dbReference type="PANTHER" id="PTHR30086">
    <property type="entry name" value="ARGININE EXPORTER PROTEIN ARGO"/>
    <property type="match status" value="1"/>
</dbReference>
<feature type="transmembrane region" description="Helical" evidence="6">
    <location>
        <begin position="6"/>
        <end position="26"/>
    </location>
</feature>
<dbReference type="RefSeq" id="WP_173219002.1">
    <property type="nucleotide sequence ID" value="NZ_CP048104.1"/>
</dbReference>
<dbReference type="PANTHER" id="PTHR30086:SF6">
    <property type="entry name" value="AMINO ACID EFFLUX PROTEIN YCGF-RELATED"/>
    <property type="match status" value="1"/>
</dbReference>
<keyword evidence="4 6" id="KW-1133">Transmembrane helix</keyword>
<evidence type="ECO:0000256" key="3">
    <source>
        <dbReference type="ARBA" id="ARBA00022692"/>
    </source>
</evidence>
<evidence type="ECO:0000256" key="2">
    <source>
        <dbReference type="ARBA" id="ARBA00022475"/>
    </source>
</evidence>
<organism evidence="7 8">
    <name type="scientific">Kroppenstedtia pulmonis</name>
    <dbReference type="NCBI Taxonomy" id="1380685"/>
    <lineage>
        <taxon>Bacteria</taxon>
        <taxon>Bacillati</taxon>
        <taxon>Bacillota</taxon>
        <taxon>Bacilli</taxon>
        <taxon>Bacillales</taxon>
        <taxon>Thermoactinomycetaceae</taxon>
        <taxon>Kroppenstedtia</taxon>
    </lineage>
</organism>
<feature type="transmembrane region" description="Helical" evidence="6">
    <location>
        <begin position="110"/>
        <end position="130"/>
    </location>
</feature>
<sequence>MGSFWSFVLLGLSLSVPVGAITVEMIKRGMKHGFVHSWLVGVGGMLADVVVLMFLIYFGVASLLTSPVTKLVLWIAGFFVLLYLGYESIKEAFKDVDVSLRGNINSKSSKAFFSGFLIALSNPQNIIFWIGIYGSVLASTVESVGEGSALLYSSAIFIGIIIWDLFVSVSVHYGRKFLNRKYMRWISVSAGIALIGFGALFGFRAAESVIQMF</sequence>
<evidence type="ECO:0000313" key="7">
    <source>
        <dbReference type="EMBL" id="QKG83039.1"/>
    </source>
</evidence>
<dbReference type="GO" id="GO:0015171">
    <property type="term" value="F:amino acid transmembrane transporter activity"/>
    <property type="evidence" value="ECO:0007669"/>
    <property type="project" value="TreeGrafter"/>
</dbReference>
<dbReference type="KEGG" id="kpul:GXN76_00215"/>
<evidence type="ECO:0000256" key="1">
    <source>
        <dbReference type="ARBA" id="ARBA00004651"/>
    </source>
</evidence>
<keyword evidence="2" id="KW-1003">Cell membrane</keyword>
<protein>
    <submittedName>
        <fullName evidence="7">LysE family transporter</fullName>
    </submittedName>
</protein>
<evidence type="ECO:0000256" key="4">
    <source>
        <dbReference type="ARBA" id="ARBA00022989"/>
    </source>
</evidence>
<feature type="transmembrane region" description="Helical" evidence="6">
    <location>
        <begin position="150"/>
        <end position="173"/>
    </location>
</feature>
<feature type="transmembrane region" description="Helical" evidence="6">
    <location>
        <begin position="38"/>
        <end position="59"/>
    </location>
</feature>
<evidence type="ECO:0000313" key="8">
    <source>
        <dbReference type="Proteomes" id="UP000503088"/>
    </source>
</evidence>
<accession>A0A7D3XHA1</accession>
<feature type="transmembrane region" description="Helical" evidence="6">
    <location>
        <begin position="185"/>
        <end position="206"/>
    </location>
</feature>
<comment type="subcellular location">
    <subcellularLocation>
        <location evidence="1">Cell membrane</location>
        <topology evidence="1">Multi-pass membrane protein</topology>
    </subcellularLocation>
</comment>
<dbReference type="EMBL" id="CP048104">
    <property type="protein sequence ID" value="QKG83039.1"/>
    <property type="molecule type" value="Genomic_DNA"/>
</dbReference>
<dbReference type="GO" id="GO:0005886">
    <property type="term" value="C:plasma membrane"/>
    <property type="evidence" value="ECO:0007669"/>
    <property type="project" value="UniProtKB-SubCell"/>
</dbReference>
<name>A0A7D3XHA1_9BACL</name>
<feature type="transmembrane region" description="Helical" evidence="6">
    <location>
        <begin position="71"/>
        <end position="89"/>
    </location>
</feature>
<proteinExistence type="predicted"/>
<gene>
    <name evidence="7" type="ORF">GXN76_00215</name>
</gene>
<reference evidence="7 8" key="1">
    <citation type="submission" date="2020-01" db="EMBL/GenBank/DDBJ databases">
        <authorList>
            <person name="Gulvik C.A."/>
            <person name="Batra D.G."/>
        </authorList>
    </citation>
    <scope>NUCLEOTIDE SEQUENCE [LARGE SCALE GENOMIC DNA]</scope>
    <source>
        <strain evidence="7 8">W9323</strain>
    </source>
</reference>
<evidence type="ECO:0000256" key="6">
    <source>
        <dbReference type="SAM" id="Phobius"/>
    </source>
</evidence>
<dbReference type="AlphaFoldDB" id="A0A7D3XHA1"/>
<dbReference type="Pfam" id="PF01810">
    <property type="entry name" value="LysE"/>
    <property type="match status" value="1"/>
</dbReference>
<keyword evidence="8" id="KW-1185">Reference proteome</keyword>
<keyword evidence="5 6" id="KW-0472">Membrane</keyword>
<dbReference type="Proteomes" id="UP000503088">
    <property type="component" value="Chromosome"/>
</dbReference>
<evidence type="ECO:0000256" key="5">
    <source>
        <dbReference type="ARBA" id="ARBA00023136"/>
    </source>
</evidence>
<keyword evidence="3 6" id="KW-0812">Transmembrane</keyword>
<dbReference type="InterPro" id="IPR001123">
    <property type="entry name" value="LeuE-type"/>
</dbReference>